<proteinExistence type="predicted"/>
<keyword evidence="3" id="KW-1185">Reference proteome</keyword>
<protein>
    <submittedName>
        <fullName evidence="2">Uncharacterized protein</fullName>
    </submittedName>
</protein>
<feature type="compositionally biased region" description="Basic residues" evidence="1">
    <location>
        <begin position="26"/>
        <end position="41"/>
    </location>
</feature>
<dbReference type="EMBL" id="JAEFBK010000011">
    <property type="protein sequence ID" value="KAG7549807.1"/>
    <property type="molecule type" value="Genomic_DNA"/>
</dbReference>
<evidence type="ECO:0000256" key="1">
    <source>
        <dbReference type="SAM" id="MobiDB-lite"/>
    </source>
</evidence>
<evidence type="ECO:0000313" key="2">
    <source>
        <dbReference type="EMBL" id="KAG7549807.1"/>
    </source>
</evidence>
<organism evidence="2 3">
    <name type="scientific">Arabidopsis thaliana x Arabidopsis arenosa</name>
    <dbReference type="NCBI Taxonomy" id="1240361"/>
    <lineage>
        <taxon>Eukaryota</taxon>
        <taxon>Viridiplantae</taxon>
        <taxon>Streptophyta</taxon>
        <taxon>Embryophyta</taxon>
        <taxon>Tracheophyta</taxon>
        <taxon>Spermatophyta</taxon>
        <taxon>Magnoliopsida</taxon>
        <taxon>eudicotyledons</taxon>
        <taxon>Gunneridae</taxon>
        <taxon>Pentapetalae</taxon>
        <taxon>rosids</taxon>
        <taxon>malvids</taxon>
        <taxon>Brassicales</taxon>
        <taxon>Brassicaceae</taxon>
        <taxon>Camelineae</taxon>
        <taxon>Arabidopsis</taxon>
    </lineage>
</organism>
<gene>
    <name evidence="2" type="ORF">ISN45_Aa06g006500</name>
</gene>
<comment type="caution">
    <text evidence="2">The sequence shown here is derived from an EMBL/GenBank/DDBJ whole genome shotgun (WGS) entry which is preliminary data.</text>
</comment>
<dbReference type="AlphaFoldDB" id="A0A8T1YTK4"/>
<name>A0A8T1YTK4_9BRAS</name>
<evidence type="ECO:0000313" key="3">
    <source>
        <dbReference type="Proteomes" id="UP000694240"/>
    </source>
</evidence>
<feature type="compositionally biased region" description="Polar residues" evidence="1">
    <location>
        <begin position="49"/>
        <end position="78"/>
    </location>
</feature>
<sequence length="115" mass="13053">MERRVPNAFPGAPPPVPYYQNNYNNPHHHQTHPPPPQHHHVAAIGFHQYPQNDNRDQCFNQPQYSGQHQNKIVDQGNNAPPPFPPSHCGGGSLRKRRSQSVTDTADGIIKTWKQK</sequence>
<accession>A0A8T1YTK4</accession>
<feature type="compositionally biased region" description="Low complexity" evidence="1">
    <location>
        <begin position="1"/>
        <end position="10"/>
    </location>
</feature>
<reference evidence="2 3" key="1">
    <citation type="submission" date="2020-12" db="EMBL/GenBank/DDBJ databases">
        <title>Concerted genomic and epigenomic changes stabilize Arabidopsis allopolyploids.</title>
        <authorList>
            <person name="Chen Z."/>
        </authorList>
    </citation>
    <scope>NUCLEOTIDE SEQUENCE [LARGE SCALE GENOMIC DNA]</scope>
    <source>
        <strain evidence="2">Allo738</strain>
        <tissue evidence="2">Leaf</tissue>
    </source>
</reference>
<dbReference type="Proteomes" id="UP000694240">
    <property type="component" value="Chromosome 11"/>
</dbReference>
<feature type="region of interest" description="Disordered" evidence="1">
    <location>
        <begin position="1"/>
        <end position="115"/>
    </location>
</feature>